<protein>
    <submittedName>
        <fullName evidence="6">Biotin/lipoyl-binding protein</fullName>
    </submittedName>
</protein>
<comment type="caution">
    <text evidence="6">The sequence shown here is derived from an EMBL/GenBank/DDBJ whole genome shotgun (WGS) entry which is preliminary data.</text>
</comment>
<dbReference type="EMBL" id="VZPU01000097">
    <property type="protein sequence ID" value="KAB0481441.1"/>
    <property type="molecule type" value="Genomic_DNA"/>
</dbReference>
<feature type="non-terminal residue" evidence="6">
    <location>
        <position position="1"/>
    </location>
</feature>
<dbReference type="SUPFAM" id="SSF111369">
    <property type="entry name" value="HlyD-like secretion proteins"/>
    <property type="match status" value="1"/>
</dbReference>
<dbReference type="Gene3D" id="2.40.50.100">
    <property type="match status" value="1"/>
</dbReference>
<dbReference type="Gene3D" id="1.10.287.470">
    <property type="entry name" value="Helix hairpin bin"/>
    <property type="match status" value="1"/>
</dbReference>
<gene>
    <name evidence="6" type="ORF">F7R09_30315</name>
</gene>
<name>A0A643CYM9_PSEVA</name>
<accession>A0A643CYM9</accession>
<reference evidence="6" key="1">
    <citation type="submission" date="2019-09" db="EMBL/GenBank/DDBJ databases">
        <title>Draft genome sequences of 48 bacterial type strains from the CCUG.</title>
        <authorList>
            <person name="Tunovic T."/>
            <person name="Pineiro-Iglesias B."/>
            <person name="Unosson C."/>
            <person name="Inganas E."/>
            <person name="Ohlen M."/>
            <person name="Cardew S."/>
            <person name="Jensie-Markopoulos S."/>
            <person name="Salva-Serra F."/>
            <person name="Jaen-Luchoro D."/>
            <person name="Karlsson R."/>
            <person name="Svensson-Stadler L."/>
            <person name="Chun J."/>
            <person name="Moore E."/>
        </authorList>
    </citation>
    <scope>NUCLEOTIDE SEQUENCE</scope>
    <source>
        <strain evidence="6">CCUG 49675</strain>
    </source>
</reference>
<comment type="subcellular location">
    <subcellularLocation>
        <location evidence="1">Membrane</location>
        <topology evidence="1">Single-pass membrane protein</topology>
    </subcellularLocation>
</comment>
<dbReference type="PANTHER" id="PTHR30386:SF26">
    <property type="entry name" value="TRANSPORT PROTEIN COMB"/>
    <property type="match status" value="1"/>
</dbReference>
<dbReference type="PANTHER" id="PTHR30386">
    <property type="entry name" value="MEMBRANE FUSION SUBUNIT OF EMRAB-TOLC MULTIDRUG EFFLUX PUMP"/>
    <property type="match status" value="1"/>
</dbReference>
<dbReference type="AlphaFoldDB" id="A0A643CYM9"/>
<keyword evidence="3 5" id="KW-1133">Transmembrane helix</keyword>
<keyword evidence="4 5" id="KW-0472">Membrane</keyword>
<evidence type="ECO:0000256" key="5">
    <source>
        <dbReference type="SAM" id="Phobius"/>
    </source>
</evidence>
<evidence type="ECO:0000256" key="1">
    <source>
        <dbReference type="ARBA" id="ARBA00004167"/>
    </source>
</evidence>
<dbReference type="OrthoDB" id="9775513at2"/>
<dbReference type="PRINTS" id="PR01490">
    <property type="entry name" value="RTXTOXIND"/>
</dbReference>
<organism evidence="6">
    <name type="scientific">Pseudomonas vancouverensis</name>
    <dbReference type="NCBI Taxonomy" id="95300"/>
    <lineage>
        <taxon>Bacteria</taxon>
        <taxon>Pseudomonadati</taxon>
        <taxon>Pseudomonadota</taxon>
        <taxon>Gammaproteobacteria</taxon>
        <taxon>Pseudomonadales</taxon>
        <taxon>Pseudomonadaceae</taxon>
        <taxon>Pseudomonas</taxon>
    </lineage>
</organism>
<evidence type="ECO:0000256" key="2">
    <source>
        <dbReference type="ARBA" id="ARBA00022692"/>
    </source>
</evidence>
<evidence type="ECO:0000256" key="4">
    <source>
        <dbReference type="ARBA" id="ARBA00023136"/>
    </source>
</evidence>
<evidence type="ECO:0000256" key="3">
    <source>
        <dbReference type="ARBA" id="ARBA00022989"/>
    </source>
</evidence>
<proteinExistence type="predicted"/>
<dbReference type="InterPro" id="IPR050739">
    <property type="entry name" value="MFP"/>
</dbReference>
<feature type="transmembrane region" description="Helical" evidence="5">
    <location>
        <begin position="7"/>
        <end position="25"/>
    </location>
</feature>
<keyword evidence="2 5" id="KW-0812">Transmembrane</keyword>
<feature type="non-terminal residue" evidence="6">
    <location>
        <position position="157"/>
    </location>
</feature>
<evidence type="ECO:0000313" key="6">
    <source>
        <dbReference type="EMBL" id="KAB0481441.1"/>
    </source>
</evidence>
<sequence>KLPRSTLVVWMIGIGLLVLLIWAWLFNLEEVSTGTGKVIPSSKEQIIQSLEGGILTKLDVNEGDVVEKGQILAQLDPTRLASNVGESQSLLISAQATAARLRAEVNGTPLTFPEEVKKSPKLVQEETALYYSRRENLEQSIAGYEQAAKLVRQELAM</sequence>
<dbReference type="GO" id="GO:0016020">
    <property type="term" value="C:membrane"/>
    <property type="evidence" value="ECO:0007669"/>
    <property type="project" value="UniProtKB-SubCell"/>
</dbReference>